<dbReference type="Proteomes" id="UP001331761">
    <property type="component" value="Unassembled WGS sequence"/>
</dbReference>
<dbReference type="EMBL" id="WIXE01025789">
    <property type="protein sequence ID" value="KAK5964444.1"/>
    <property type="molecule type" value="Genomic_DNA"/>
</dbReference>
<feature type="compositionally biased region" description="Polar residues" evidence="6">
    <location>
        <begin position="309"/>
        <end position="328"/>
    </location>
</feature>
<dbReference type="PANTHER" id="PTHR11506">
    <property type="entry name" value="LYSOSOME-ASSOCIATED MEMBRANE GLYCOPROTEIN"/>
    <property type="match status" value="1"/>
</dbReference>
<evidence type="ECO:0000256" key="7">
    <source>
        <dbReference type="SAM" id="Phobius"/>
    </source>
</evidence>
<dbReference type="InterPro" id="IPR002000">
    <property type="entry name" value="Lysosome-assoc_membr_glycop"/>
</dbReference>
<dbReference type="Gene3D" id="2.40.160.110">
    <property type="match status" value="1"/>
</dbReference>
<evidence type="ECO:0000256" key="1">
    <source>
        <dbReference type="ARBA" id="ARBA00022692"/>
    </source>
</evidence>
<keyword evidence="2" id="KW-0732">Signal</keyword>
<evidence type="ECO:0000313" key="9">
    <source>
        <dbReference type="Proteomes" id="UP001331761"/>
    </source>
</evidence>
<dbReference type="GO" id="GO:0005765">
    <property type="term" value="C:lysosomal membrane"/>
    <property type="evidence" value="ECO:0007669"/>
    <property type="project" value="TreeGrafter"/>
</dbReference>
<dbReference type="GO" id="GO:0072594">
    <property type="term" value="P:establishment of protein localization to organelle"/>
    <property type="evidence" value="ECO:0007669"/>
    <property type="project" value="TreeGrafter"/>
</dbReference>
<dbReference type="GO" id="GO:0005886">
    <property type="term" value="C:plasma membrane"/>
    <property type="evidence" value="ECO:0007669"/>
    <property type="project" value="TreeGrafter"/>
</dbReference>
<dbReference type="GO" id="GO:0031902">
    <property type="term" value="C:late endosome membrane"/>
    <property type="evidence" value="ECO:0007669"/>
    <property type="project" value="TreeGrafter"/>
</dbReference>
<organism evidence="8 9">
    <name type="scientific">Trichostrongylus colubriformis</name>
    <name type="common">Black scour worm</name>
    <dbReference type="NCBI Taxonomy" id="6319"/>
    <lineage>
        <taxon>Eukaryota</taxon>
        <taxon>Metazoa</taxon>
        <taxon>Ecdysozoa</taxon>
        <taxon>Nematoda</taxon>
        <taxon>Chromadorea</taxon>
        <taxon>Rhabditida</taxon>
        <taxon>Rhabditina</taxon>
        <taxon>Rhabditomorpha</taxon>
        <taxon>Strongyloidea</taxon>
        <taxon>Trichostrongylidae</taxon>
        <taxon>Trichostrongylus</taxon>
    </lineage>
</organism>
<evidence type="ECO:0000256" key="4">
    <source>
        <dbReference type="ARBA" id="ARBA00023136"/>
    </source>
</evidence>
<protein>
    <submittedName>
        <fullName evidence="8">Lysosome-associated membrane glycoprotein (Lamp) CD68 domain containing protein</fullName>
    </submittedName>
</protein>
<reference evidence="8 9" key="1">
    <citation type="submission" date="2019-10" db="EMBL/GenBank/DDBJ databases">
        <title>Assembly and Annotation for the nematode Trichostrongylus colubriformis.</title>
        <authorList>
            <person name="Martin J."/>
        </authorList>
    </citation>
    <scope>NUCLEOTIDE SEQUENCE [LARGE SCALE GENOMIC DNA]</scope>
    <source>
        <strain evidence="8">G859</strain>
        <tissue evidence="8">Whole worm</tissue>
    </source>
</reference>
<evidence type="ECO:0000256" key="3">
    <source>
        <dbReference type="ARBA" id="ARBA00022989"/>
    </source>
</evidence>
<comment type="caution">
    <text evidence="8">The sequence shown here is derived from an EMBL/GenBank/DDBJ whole genome shotgun (WGS) entry which is preliminary data.</text>
</comment>
<accession>A0AAN8ITI7</accession>
<feature type="transmembrane region" description="Helical" evidence="7">
    <location>
        <begin position="270"/>
        <end position="293"/>
    </location>
</feature>
<evidence type="ECO:0000256" key="2">
    <source>
        <dbReference type="ARBA" id="ARBA00022729"/>
    </source>
</evidence>
<keyword evidence="9" id="KW-1185">Reference proteome</keyword>
<sequence>MILFEVEFGSFMSPKRNRSRSQADKGTITSGHFSYEIVPSLKDWTTSAARVEDCSPYTSLTFSFQFPTRFPPYPCIVLNAQIDLYLTYTDSTGTEIDTVVHVLPTSPVDEDQSSCGTVVFVQNQAISSQILHINLDHYEGWSVRFAFTTDSRLNAVGEFALYQVNVTANYPATKALFTNAPDSVYHYFQPVDLKNVPAVADSIYAHLNKSLSCTAAQKFIINSDPKKGPLASKFDPSTYDFHPVTKLQRLRQKKPNLDEVCPRDQHATDMVPVIVGSCLAGLIVITMVTYLIYRCQLPAEVLQLTNNHSSSSEAGSADHTNAVYTNGNVGLDSLED</sequence>
<keyword evidence="4 7" id="KW-0472">Membrane</keyword>
<keyword evidence="3 7" id="KW-1133">Transmembrane helix</keyword>
<evidence type="ECO:0000256" key="6">
    <source>
        <dbReference type="SAM" id="MobiDB-lite"/>
    </source>
</evidence>
<keyword evidence="1 7" id="KW-0812">Transmembrane</keyword>
<evidence type="ECO:0000256" key="5">
    <source>
        <dbReference type="ARBA" id="ARBA00023180"/>
    </source>
</evidence>
<gene>
    <name evidence="8" type="ORF">GCK32_015347</name>
</gene>
<dbReference type="PANTHER" id="PTHR11506:SF42">
    <property type="entry name" value="LYSOSOME-ASSOCIATED MEMBRANE GLYCOPROTEIN 5"/>
    <property type="match status" value="1"/>
</dbReference>
<keyword evidence="5" id="KW-0325">Glycoprotein</keyword>
<feature type="region of interest" description="Disordered" evidence="6">
    <location>
        <begin position="309"/>
        <end position="336"/>
    </location>
</feature>
<proteinExistence type="predicted"/>
<name>A0AAN8ITI7_TRICO</name>
<dbReference type="AlphaFoldDB" id="A0AAN8ITI7"/>
<evidence type="ECO:0000313" key="8">
    <source>
        <dbReference type="EMBL" id="KAK5964444.1"/>
    </source>
</evidence>